<accession>A0A0F8VR03</accession>
<sequence>MLYLGVVNYRSGEEPRYYWYYTTEVASQAKITKLEEFNIPAWHISA</sequence>
<dbReference type="EMBL" id="LAZR01069896">
    <property type="protein sequence ID" value="KKK46808.1"/>
    <property type="molecule type" value="Genomic_DNA"/>
</dbReference>
<gene>
    <name evidence="1" type="ORF">LCGC14_3161530</name>
</gene>
<protein>
    <submittedName>
        <fullName evidence="1">Uncharacterized protein</fullName>
    </submittedName>
</protein>
<name>A0A0F8VR03_9ZZZZ</name>
<evidence type="ECO:0000313" key="1">
    <source>
        <dbReference type="EMBL" id="KKK46808.1"/>
    </source>
</evidence>
<comment type="caution">
    <text evidence="1">The sequence shown here is derived from an EMBL/GenBank/DDBJ whole genome shotgun (WGS) entry which is preliminary data.</text>
</comment>
<dbReference type="AlphaFoldDB" id="A0A0F8VR03"/>
<reference evidence="1" key="1">
    <citation type="journal article" date="2015" name="Nature">
        <title>Complex archaea that bridge the gap between prokaryotes and eukaryotes.</title>
        <authorList>
            <person name="Spang A."/>
            <person name="Saw J.H."/>
            <person name="Jorgensen S.L."/>
            <person name="Zaremba-Niedzwiedzka K."/>
            <person name="Martijn J."/>
            <person name="Lind A.E."/>
            <person name="van Eijk R."/>
            <person name="Schleper C."/>
            <person name="Guy L."/>
            <person name="Ettema T.J."/>
        </authorList>
    </citation>
    <scope>NUCLEOTIDE SEQUENCE</scope>
</reference>
<organism evidence="1">
    <name type="scientific">marine sediment metagenome</name>
    <dbReference type="NCBI Taxonomy" id="412755"/>
    <lineage>
        <taxon>unclassified sequences</taxon>
        <taxon>metagenomes</taxon>
        <taxon>ecological metagenomes</taxon>
    </lineage>
</organism>
<proteinExistence type="predicted"/>